<dbReference type="InterPro" id="IPR036028">
    <property type="entry name" value="SH3-like_dom_sf"/>
</dbReference>
<evidence type="ECO:0000256" key="1">
    <source>
        <dbReference type="ARBA" id="ARBA00022443"/>
    </source>
</evidence>
<gene>
    <name evidence="7" type="ORF">BDK51DRAFT_51389</name>
</gene>
<evidence type="ECO:0000256" key="2">
    <source>
        <dbReference type="PROSITE-ProRule" id="PRU00192"/>
    </source>
</evidence>
<dbReference type="PROSITE" id="PS50948">
    <property type="entry name" value="PAN"/>
    <property type="match status" value="1"/>
</dbReference>
<organism evidence="7 8">
    <name type="scientific">Blyttiomyces helicus</name>
    <dbReference type="NCBI Taxonomy" id="388810"/>
    <lineage>
        <taxon>Eukaryota</taxon>
        <taxon>Fungi</taxon>
        <taxon>Fungi incertae sedis</taxon>
        <taxon>Chytridiomycota</taxon>
        <taxon>Chytridiomycota incertae sedis</taxon>
        <taxon>Chytridiomycetes</taxon>
        <taxon>Chytridiomycetes incertae sedis</taxon>
        <taxon>Blyttiomyces</taxon>
    </lineage>
</organism>
<evidence type="ECO:0000313" key="7">
    <source>
        <dbReference type="EMBL" id="RKO84384.1"/>
    </source>
</evidence>
<dbReference type="SMART" id="SM00326">
    <property type="entry name" value="SH3"/>
    <property type="match status" value="1"/>
</dbReference>
<reference evidence="8" key="1">
    <citation type="journal article" date="2018" name="Nat. Microbiol.">
        <title>Leveraging single-cell genomics to expand the fungal tree of life.</title>
        <authorList>
            <person name="Ahrendt S.R."/>
            <person name="Quandt C.A."/>
            <person name="Ciobanu D."/>
            <person name="Clum A."/>
            <person name="Salamov A."/>
            <person name="Andreopoulos B."/>
            <person name="Cheng J.F."/>
            <person name="Woyke T."/>
            <person name="Pelin A."/>
            <person name="Henrissat B."/>
            <person name="Reynolds N.K."/>
            <person name="Benny G.L."/>
            <person name="Smith M.E."/>
            <person name="James T.Y."/>
            <person name="Grigoriev I.V."/>
        </authorList>
    </citation>
    <scope>NUCLEOTIDE SEQUENCE [LARGE SCALE GENOMIC DNA]</scope>
</reference>
<keyword evidence="4" id="KW-0472">Membrane</keyword>
<feature type="domain" description="SH3" evidence="5">
    <location>
        <begin position="348"/>
        <end position="408"/>
    </location>
</feature>
<keyword evidence="8" id="KW-1185">Reference proteome</keyword>
<feature type="transmembrane region" description="Helical" evidence="4">
    <location>
        <begin position="245"/>
        <end position="267"/>
    </location>
</feature>
<feature type="domain" description="Apple" evidence="6">
    <location>
        <begin position="5"/>
        <end position="83"/>
    </location>
</feature>
<dbReference type="Gene3D" id="2.30.30.40">
    <property type="entry name" value="SH3 Domains"/>
    <property type="match status" value="1"/>
</dbReference>
<evidence type="ECO:0000313" key="8">
    <source>
        <dbReference type="Proteomes" id="UP000269721"/>
    </source>
</evidence>
<dbReference type="AlphaFoldDB" id="A0A4P9VXE7"/>
<accession>A0A4P9VXE7</accession>
<dbReference type="Pfam" id="PF00018">
    <property type="entry name" value="SH3_1"/>
    <property type="match status" value="1"/>
</dbReference>
<dbReference type="InterPro" id="IPR001452">
    <property type="entry name" value="SH3_domain"/>
</dbReference>
<evidence type="ECO:0000259" key="6">
    <source>
        <dbReference type="PROSITE" id="PS50948"/>
    </source>
</evidence>
<name>A0A4P9VXE7_9FUNG</name>
<feature type="region of interest" description="Disordered" evidence="3">
    <location>
        <begin position="166"/>
        <end position="185"/>
    </location>
</feature>
<dbReference type="CDD" id="cd00174">
    <property type="entry name" value="SH3"/>
    <property type="match status" value="1"/>
</dbReference>
<feature type="region of interest" description="Disordered" evidence="3">
    <location>
        <begin position="204"/>
        <end position="244"/>
    </location>
</feature>
<protein>
    <recommendedName>
        <fullName evidence="9">SH3 domain-containing protein</fullName>
    </recommendedName>
</protein>
<evidence type="ECO:0000256" key="4">
    <source>
        <dbReference type="SAM" id="Phobius"/>
    </source>
</evidence>
<proteinExistence type="predicted"/>
<dbReference type="EMBL" id="ML000163">
    <property type="protein sequence ID" value="RKO84384.1"/>
    <property type="molecule type" value="Genomic_DNA"/>
</dbReference>
<dbReference type="OrthoDB" id="2156684at2759"/>
<dbReference type="InterPro" id="IPR003609">
    <property type="entry name" value="Pan_app"/>
</dbReference>
<evidence type="ECO:0000259" key="5">
    <source>
        <dbReference type="PROSITE" id="PS50002"/>
    </source>
</evidence>
<dbReference type="PROSITE" id="PS50002">
    <property type="entry name" value="SH3"/>
    <property type="match status" value="1"/>
</dbReference>
<dbReference type="SUPFAM" id="SSF50044">
    <property type="entry name" value="SH3-domain"/>
    <property type="match status" value="1"/>
</dbReference>
<sequence length="408" mass="43118">MANQCNQTYSVVNGDLDGSYMSVNDLPINNISEDQCWQQCVESCSAGKQCFWYKYATKPGMPTQCYLQTVQLQTSSSLYVRATNLTIPGASFPLDAIPNNRLLNNISTTTPPDQCQSVCDQQPLTSCVFASWTDTTCELIEMWPTGISSNVRTGFAPFFSLGPVPSTPSNTSPATSVPPQSSLTPTFPTSTSVILTQLPGSPTLVVGPLPPSTSTSLPSTSTSLPSTSTSLPSTSSTSSSGTSTGGIAVGCAIGGVLIAVLAMYLFYRFRKNKRGHTAIPPSTLPDNPLSTVDIPPSDPPQDAFVPPPAYGAVPRNPAAPFVIINAHRALPHEFANSETAAASLEAHAPGAIAIARAVHVPKEKDELALEVGDQVIVDDVFRDGWAKGRLTKDGREGVFPYGAVVHRA</sequence>
<evidence type="ECO:0008006" key="9">
    <source>
        <dbReference type="Google" id="ProtNLM"/>
    </source>
</evidence>
<evidence type="ECO:0000256" key="3">
    <source>
        <dbReference type="SAM" id="MobiDB-lite"/>
    </source>
</evidence>
<keyword evidence="1 2" id="KW-0728">SH3 domain</keyword>
<keyword evidence="4" id="KW-1133">Transmembrane helix</keyword>
<dbReference type="Proteomes" id="UP000269721">
    <property type="component" value="Unassembled WGS sequence"/>
</dbReference>
<keyword evidence="4" id="KW-0812">Transmembrane</keyword>
<feature type="compositionally biased region" description="Low complexity" evidence="3">
    <location>
        <begin position="212"/>
        <end position="242"/>
    </location>
</feature>